<dbReference type="Gene3D" id="1.10.10.60">
    <property type="entry name" value="Homeodomain-like"/>
    <property type="match status" value="1"/>
</dbReference>
<dbReference type="InterPro" id="IPR018060">
    <property type="entry name" value="HTH_AraC"/>
</dbReference>
<dbReference type="SMART" id="SM00342">
    <property type="entry name" value="HTH_ARAC"/>
    <property type="match status" value="1"/>
</dbReference>
<dbReference type="Proteomes" id="UP000186917">
    <property type="component" value="Unassembled WGS sequence"/>
</dbReference>
<keyword evidence="3" id="KW-0804">Transcription</keyword>
<proteinExistence type="predicted"/>
<sequence length="307" mass="35083">MHLMPLNILLNATTIARHIPNLYMRYKIMDTVPLYTSFKEGSILSQRINGLQFCVTIHYLFLVSGMYLRMINRLPYTSFHCMLQGQMTLFPDTRQQCLLQTGEYITQEVHLAPDMQTFCPQGTHVYCSIQPLITNNPPLDKPVVMPDAAYKKLLAIIQQPQSPGSLKESLAQVIKQLQTPATPATEITAEAIHPQFTTIYKVKEFLQNNYSDNISIKQLSQQFTTNEYRLKKDFKTAFGTSIHNFVIHQRIHNAKKLLMKSNLSVEEIATATGFYDHAHFSKKFKSSTGYSPSSFQEQVKDGMPDCF</sequence>
<dbReference type="EMBL" id="FTOR01000002">
    <property type="protein sequence ID" value="SIS94001.1"/>
    <property type="molecule type" value="Genomic_DNA"/>
</dbReference>
<feature type="domain" description="HTH araC/xylS-type" evidence="5">
    <location>
        <begin position="200"/>
        <end position="298"/>
    </location>
</feature>
<dbReference type="PROSITE" id="PS01124">
    <property type="entry name" value="HTH_ARAC_FAMILY_2"/>
    <property type="match status" value="1"/>
</dbReference>
<dbReference type="Pfam" id="PF12833">
    <property type="entry name" value="HTH_18"/>
    <property type="match status" value="1"/>
</dbReference>
<name>A0A173MHR8_9BACT</name>
<dbReference type="KEGG" id="fln:FLA_3187"/>
<feature type="compositionally biased region" description="Basic and acidic residues" evidence="4">
    <location>
        <begin position="298"/>
        <end position="307"/>
    </location>
</feature>
<dbReference type="SUPFAM" id="SSF46689">
    <property type="entry name" value="Homeodomain-like"/>
    <property type="match status" value="2"/>
</dbReference>
<reference evidence="7" key="1">
    <citation type="submission" date="2017-01" db="EMBL/GenBank/DDBJ databases">
        <authorList>
            <person name="Varghese N."/>
            <person name="Submissions S."/>
        </authorList>
    </citation>
    <scope>NUCLEOTIDE SEQUENCE [LARGE SCALE GENOMIC DNA]</scope>
    <source>
        <strain evidence="7">DSM 21054</strain>
    </source>
</reference>
<keyword evidence="1" id="KW-0805">Transcription regulation</keyword>
<dbReference type="PROSITE" id="PS00041">
    <property type="entry name" value="HTH_ARAC_FAMILY_1"/>
    <property type="match status" value="1"/>
</dbReference>
<dbReference type="OrthoDB" id="511992at2"/>
<evidence type="ECO:0000313" key="6">
    <source>
        <dbReference type="EMBL" id="SIS94001.1"/>
    </source>
</evidence>
<feature type="compositionally biased region" description="Polar residues" evidence="4">
    <location>
        <begin position="288"/>
        <end position="297"/>
    </location>
</feature>
<organism evidence="6 7">
    <name type="scientific">Filimonas lacunae</name>
    <dbReference type="NCBI Taxonomy" id="477680"/>
    <lineage>
        <taxon>Bacteria</taxon>
        <taxon>Pseudomonadati</taxon>
        <taxon>Bacteroidota</taxon>
        <taxon>Chitinophagia</taxon>
        <taxon>Chitinophagales</taxon>
        <taxon>Chitinophagaceae</taxon>
        <taxon>Filimonas</taxon>
    </lineage>
</organism>
<dbReference type="PANTHER" id="PTHR43280:SF28">
    <property type="entry name" value="HTH-TYPE TRANSCRIPTIONAL ACTIVATOR RHAS"/>
    <property type="match status" value="1"/>
</dbReference>
<evidence type="ECO:0000256" key="4">
    <source>
        <dbReference type="SAM" id="MobiDB-lite"/>
    </source>
</evidence>
<evidence type="ECO:0000313" key="7">
    <source>
        <dbReference type="Proteomes" id="UP000186917"/>
    </source>
</evidence>
<protein>
    <submittedName>
        <fullName evidence="6">AraC-type DNA-binding protein</fullName>
    </submittedName>
</protein>
<evidence type="ECO:0000256" key="1">
    <source>
        <dbReference type="ARBA" id="ARBA00023015"/>
    </source>
</evidence>
<keyword evidence="2 6" id="KW-0238">DNA-binding</keyword>
<feature type="region of interest" description="Disordered" evidence="4">
    <location>
        <begin position="288"/>
        <end position="307"/>
    </location>
</feature>
<gene>
    <name evidence="6" type="ORF">SAMN05421788_102210</name>
</gene>
<dbReference type="GO" id="GO:0043565">
    <property type="term" value="F:sequence-specific DNA binding"/>
    <property type="evidence" value="ECO:0007669"/>
    <property type="project" value="InterPro"/>
</dbReference>
<evidence type="ECO:0000259" key="5">
    <source>
        <dbReference type="PROSITE" id="PS01124"/>
    </source>
</evidence>
<accession>A0A173MHR8</accession>
<evidence type="ECO:0000256" key="3">
    <source>
        <dbReference type="ARBA" id="ARBA00023163"/>
    </source>
</evidence>
<evidence type="ECO:0000256" key="2">
    <source>
        <dbReference type="ARBA" id="ARBA00023125"/>
    </source>
</evidence>
<dbReference type="STRING" id="477680.SAMN05421788_102210"/>
<dbReference type="AlphaFoldDB" id="A0A173MHR8"/>
<keyword evidence="7" id="KW-1185">Reference proteome</keyword>
<dbReference type="InterPro" id="IPR018062">
    <property type="entry name" value="HTH_AraC-typ_CS"/>
</dbReference>
<dbReference type="InterPro" id="IPR009057">
    <property type="entry name" value="Homeodomain-like_sf"/>
</dbReference>
<dbReference type="RefSeq" id="WP_076377804.1">
    <property type="nucleotide sequence ID" value="NZ_AP017422.1"/>
</dbReference>
<dbReference type="PANTHER" id="PTHR43280">
    <property type="entry name" value="ARAC-FAMILY TRANSCRIPTIONAL REGULATOR"/>
    <property type="match status" value="1"/>
</dbReference>
<dbReference type="GO" id="GO:0003700">
    <property type="term" value="F:DNA-binding transcription factor activity"/>
    <property type="evidence" value="ECO:0007669"/>
    <property type="project" value="InterPro"/>
</dbReference>